<comment type="caution">
    <text evidence="2">The sequence shown here is derived from an EMBL/GenBank/DDBJ whole genome shotgun (WGS) entry which is preliminary data.</text>
</comment>
<evidence type="ECO:0000313" key="3">
    <source>
        <dbReference type="Proteomes" id="UP000014629"/>
    </source>
</evidence>
<dbReference type="AlphaFoldDB" id="S3ZPD5"/>
<organism evidence="2 3">
    <name type="scientific">Streptomyces aurantiacus JA 4570</name>
    <dbReference type="NCBI Taxonomy" id="1286094"/>
    <lineage>
        <taxon>Bacteria</taxon>
        <taxon>Bacillati</taxon>
        <taxon>Actinomycetota</taxon>
        <taxon>Actinomycetes</taxon>
        <taxon>Kitasatosporales</taxon>
        <taxon>Streptomycetaceae</taxon>
        <taxon>Streptomyces</taxon>
        <taxon>Streptomyces aurantiacus group</taxon>
    </lineage>
</organism>
<evidence type="ECO:0000313" key="2">
    <source>
        <dbReference type="EMBL" id="EPH45366.1"/>
    </source>
</evidence>
<feature type="region of interest" description="Disordered" evidence="1">
    <location>
        <begin position="1"/>
        <end position="33"/>
    </location>
</feature>
<protein>
    <submittedName>
        <fullName evidence="2">Uncharacterized protein</fullName>
    </submittedName>
</protein>
<evidence type="ECO:0000256" key="1">
    <source>
        <dbReference type="SAM" id="MobiDB-lite"/>
    </source>
</evidence>
<keyword evidence="3" id="KW-1185">Reference proteome</keyword>
<name>S3ZPD5_9ACTN</name>
<gene>
    <name evidence="2" type="ORF">STRAU_1562</name>
</gene>
<dbReference type="Proteomes" id="UP000014629">
    <property type="component" value="Unassembled WGS sequence"/>
</dbReference>
<proteinExistence type="predicted"/>
<accession>S3ZPD5</accession>
<sequence>MLVGTGLQDPLHRDGRLGRGSQTAGRTIGPRPV</sequence>
<reference evidence="2 3" key="1">
    <citation type="submission" date="2013-02" db="EMBL/GenBank/DDBJ databases">
        <title>Draft Genome Sequence of Streptomyces aurantiacus, Which Produces Setomimycin.</title>
        <authorList>
            <person name="Gruening B.A."/>
            <person name="Praeg A."/>
            <person name="Erxleben A."/>
            <person name="Guenther S."/>
            <person name="Mueller M."/>
        </authorList>
    </citation>
    <scope>NUCLEOTIDE SEQUENCE [LARGE SCALE GENOMIC DNA]</scope>
    <source>
        <strain evidence="2 3">JA 4570</strain>
    </source>
</reference>
<dbReference type="EMBL" id="AOPZ01000061">
    <property type="protein sequence ID" value="EPH45366.1"/>
    <property type="molecule type" value="Genomic_DNA"/>
</dbReference>